<gene>
    <name evidence="8" type="ORF">SAMN05660282_01593</name>
</gene>
<feature type="domain" description="FAD dependent oxidoreductase" evidence="6">
    <location>
        <begin position="22"/>
        <end position="393"/>
    </location>
</feature>
<evidence type="ECO:0000256" key="1">
    <source>
        <dbReference type="ARBA" id="ARBA00001974"/>
    </source>
</evidence>
<dbReference type="EMBL" id="FOPJ01000010">
    <property type="protein sequence ID" value="SFG68024.1"/>
    <property type="molecule type" value="Genomic_DNA"/>
</dbReference>
<dbReference type="PANTHER" id="PTHR11985:SF15">
    <property type="entry name" value="GLYCEROL-3-PHOSPHATE DEHYDROGENASE, MITOCHONDRIAL"/>
    <property type="match status" value="1"/>
</dbReference>
<accession>A0A1I2TT15</accession>
<dbReference type="PRINTS" id="PR01001">
    <property type="entry name" value="FADG3PDH"/>
</dbReference>
<evidence type="ECO:0000256" key="3">
    <source>
        <dbReference type="ARBA" id="ARBA00022630"/>
    </source>
</evidence>
<dbReference type="InterPro" id="IPR036188">
    <property type="entry name" value="FAD/NAD-bd_sf"/>
</dbReference>
<dbReference type="InterPro" id="IPR031656">
    <property type="entry name" value="DAO_C"/>
</dbReference>
<comment type="cofactor">
    <cofactor evidence="1">
        <name>FAD</name>
        <dbReference type="ChEBI" id="CHEBI:57692"/>
    </cofactor>
</comment>
<reference evidence="8 9" key="1">
    <citation type="submission" date="2016-10" db="EMBL/GenBank/DDBJ databases">
        <authorList>
            <person name="de Groot N.N."/>
        </authorList>
    </citation>
    <scope>NUCLEOTIDE SEQUENCE [LARGE SCALE GENOMIC DNA]</scope>
    <source>
        <strain>J11</strain>
        <strain evidence="9">PG 39</strain>
    </source>
</reference>
<keyword evidence="4" id="KW-0274">FAD</keyword>
<protein>
    <submittedName>
        <fullName evidence="8">Glycerol-3-phosphate dehydrogenase</fullName>
    </submittedName>
</protein>
<dbReference type="SUPFAM" id="SSF51905">
    <property type="entry name" value="FAD/NAD(P)-binding domain"/>
    <property type="match status" value="1"/>
</dbReference>
<evidence type="ECO:0000256" key="2">
    <source>
        <dbReference type="ARBA" id="ARBA00007330"/>
    </source>
</evidence>
<keyword evidence="5" id="KW-0560">Oxidoreductase</keyword>
<evidence type="ECO:0000259" key="7">
    <source>
        <dbReference type="Pfam" id="PF16901"/>
    </source>
</evidence>
<name>A0A1I2TT15_9CORY</name>
<dbReference type="PANTHER" id="PTHR11985">
    <property type="entry name" value="GLYCEROL-3-PHOSPHATE DEHYDROGENASE"/>
    <property type="match status" value="1"/>
</dbReference>
<evidence type="ECO:0000256" key="5">
    <source>
        <dbReference type="ARBA" id="ARBA00023002"/>
    </source>
</evidence>
<organism evidence="8 9">
    <name type="scientific">Corynebacterium spheniscorum</name>
    <dbReference type="NCBI Taxonomy" id="185761"/>
    <lineage>
        <taxon>Bacteria</taxon>
        <taxon>Bacillati</taxon>
        <taxon>Actinomycetota</taxon>
        <taxon>Actinomycetes</taxon>
        <taxon>Mycobacteriales</taxon>
        <taxon>Corynebacteriaceae</taxon>
        <taxon>Corynebacterium</taxon>
    </lineage>
</organism>
<keyword evidence="9" id="KW-1185">Reference proteome</keyword>
<dbReference type="InterPro" id="IPR006076">
    <property type="entry name" value="FAD-dep_OxRdtase"/>
</dbReference>
<dbReference type="Pfam" id="PF16901">
    <property type="entry name" value="DAO_C"/>
    <property type="match status" value="1"/>
</dbReference>
<evidence type="ECO:0000259" key="6">
    <source>
        <dbReference type="Pfam" id="PF01266"/>
    </source>
</evidence>
<dbReference type="GO" id="GO:0004368">
    <property type="term" value="F:glycerol-3-phosphate dehydrogenase (quinone) activity"/>
    <property type="evidence" value="ECO:0007669"/>
    <property type="project" value="InterPro"/>
</dbReference>
<dbReference type="STRING" id="185761.SAMN05660282_01593"/>
<dbReference type="Gene3D" id="1.10.8.870">
    <property type="entry name" value="Alpha-glycerophosphate oxidase, cap domain"/>
    <property type="match status" value="1"/>
</dbReference>
<dbReference type="GO" id="GO:0046168">
    <property type="term" value="P:glycerol-3-phosphate catabolic process"/>
    <property type="evidence" value="ECO:0007669"/>
    <property type="project" value="TreeGrafter"/>
</dbReference>
<dbReference type="Proteomes" id="UP000199065">
    <property type="component" value="Unassembled WGS sequence"/>
</dbReference>
<dbReference type="AlphaFoldDB" id="A0A1I2TT15"/>
<dbReference type="Pfam" id="PF01266">
    <property type="entry name" value="DAO"/>
    <property type="match status" value="1"/>
</dbReference>
<sequence length="560" mass="60655">MGEYISMFDDRVRGPRVRNNYDVIVIGGGISGVQIARHSAGRGLRTLLIERDDFGAGTSSATSKIIHNGLNNMAHQEFRVAAESLKEGRYLGFAAPHLVRPHSRLIVGRHWSKARTAFFGAGMAAHGLLGRGRTEGLPADNQAGAPRWVSKKDLLRELSWLDPTNLVGAWRHDDNLNIHPERLLLALVTTVAESGGSAINHAEVTTLLGGPGEGITGVRVRDRLSGESADIKATVTINAAGPWVDEVLGAWSVPARMEITQHKGVHLLCGDIGLKEGVAVRGENGLRILLTPWQNRTLIGPNEVEVSGNADDASRATVADVKEILSALDSVSRRPFDRRLIKTTISGVHPRAKGSKTERFEIHNHASEGFRGLFTLTGGSWTLGRLVGEQVIDRVLADESDRLPPVRSFDSRYVNLATSFGDYESVAESFEAALVRRPEAELGREERIHLAALYGTDHLRVLELISENPGLAERLAPDSDCLDVAAQAVFAVSDEAARGLEDVLDRRLAVGTLGPVPAQTVGKVADLIAPLLGWDEVRRATEVAEYLANQKLDTAVLEEL</sequence>
<comment type="similarity">
    <text evidence="2">Belongs to the FAD-dependent glycerol-3-phosphate dehydrogenase family.</text>
</comment>
<dbReference type="Gene3D" id="3.50.50.60">
    <property type="entry name" value="FAD/NAD(P)-binding domain"/>
    <property type="match status" value="1"/>
</dbReference>
<evidence type="ECO:0000313" key="8">
    <source>
        <dbReference type="EMBL" id="SFG68024.1"/>
    </source>
</evidence>
<feature type="domain" description="Alpha-glycerophosphate oxidase C-terminal" evidence="7">
    <location>
        <begin position="441"/>
        <end position="538"/>
    </location>
</feature>
<dbReference type="InterPro" id="IPR000447">
    <property type="entry name" value="G3P_DH_FAD-dep"/>
</dbReference>
<dbReference type="Gene3D" id="3.30.9.10">
    <property type="entry name" value="D-Amino Acid Oxidase, subunit A, domain 2"/>
    <property type="match status" value="1"/>
</dbReference>
<evidence type="ECO:0000313" key="9">
    <source>
        <dbReference type="Proteomes" id="UP000199065"/>
    </source>
</evidence>
<keyword evidence="3" id="KW-0285">Flavoprotein</keyword>
<dbReference type="InterPro" id="IPR038299">
    <property type="entry name" value="DAO_C_sf"/>
</dbReference>
<proteinExistence type="inferred from homology"/>
<evidence type="ECO:0000256" key="4">
    <source>
        <dbReference type="ARBA" id="ARBA00022827"/>
    </source>
</evidence>